<accession>A0AAV1D447</accession>
<protein>
    <submittedName>
        <fullName evidence="2">OLC1v1038692C1</fullName>
    </submittedName>
</protein>
<proteinExistence type="predicted"/>
<dbReference type="Proteomes" id="UP001161247">
    <property type="component" value="Chromosome 4"/>
</dbReference>
<name>A0AAV1D447_OLDCO</name>
<evidence type="ECO:0000256" key="1">
    <source>
        <dbReference type="SAM" id="MobiDB-lite"/>
    </source>
</evidence>
<dbReference type="EMBL" id="OX459121">
    <property type="protein sequence ID" value="CAI9101382.1"/>
    <property type="molecule type" value="Genomic_DNA"/>
</dbReference>
<keyword evidence="3" id="KW-1185">Reference proteome</keyword>
<dbReference type="PANTHER" id="PTHR34451:SF7">
    <property type="entry name" value="PHD FINGER FAMILY PROTEIN"/>
    <property type="match status" value="1"/>
</dbReference>
<gene>
    <name evidence="2" type="ORF">OLC1_LOCUS10979</name>
</gene>
<dbReference type="CDD" id="cd15489">
    <property type="entry name" value="PHD_SF"/>
    <property type="match status" value="1"/>
</dbReference>
<reference evidence="2" key="1">
    <citation type="submission" date="2023-03" db="EMBL/GenBank/DDBJ databases">
        <authorList>
            <person name="Julca I."/>
        </authorList>
    </citation>
    <scope>NUCLEOTIDE SEQUENCE</scope>
</reference>
<sequence>MIIKPDAITSSSPTSTCGRCGVEELRLLHNVRHRDTFRRLCTSCVLRLHPESFCPVCFAVYNPAAPMTSGIKCSRCYSYSHPECVVADRANSYVCSLCLDPNSPIFMPKKVKNLIVENPAAAAGMINDGASGEYRVIDEWNAKVLLAAAEISADSMSKAAMAARATAEQRAMEAASTRKRARAALERVALLVAKKENSKSNSGVGARVGNGSSNGAVGRSNPAPVMRGDSSGDILAALNAVELKDVRFVRGEPNPANVGLARPLNDAVPMDIEENRRPEMSAVVKVEKL</sequence>
<dbReference type="AlphaFoldDB" id="A0AAV1D447"/>
<feature type="region of interest" description="Disordered" evidence="1">
    <location>
        <begin position="200"/>
        <end position="224"/>
    </location>
</feature>
<evidence type="ECO:0000313" key="2">
    <source>
        <dbReference type="EMBL" id="CAI9101382.1"/>
    </source>
</evidence>
<organism evidence="2 3">
    <name type="scientific">Oldenlandia corymbosa var. corymbosa</name>
    <dbReference type="NCBI Taxonomy" id="529605"/>
    <lineage>
        <taxon>Eukaryota</taxon>
        <taxon>Viridiplantae</taxon>
        <taxon>Streptophyta</taxon>
        <taxon>Embryophyta</taxon>
        <taxon>Tracheophyta</taxon>
        <taxon>Spermatophyta</taxon>
        <taxon>Magnoliopsida</taxon>
        <taxon>eudicotyledons</taxon>
        <taxon>Gunneridae</taxon>
        <taxon>Pentapetalae</taxon>
        <taxon>asterids</taxon>
        <taxon>lamiids</taxon>
        <taxon>Gentianales</taxon>
        <taxon>Rubiaceae</taxon>
        <taxon>Rubioideae</taxon>
        <taxon>Spermacoceae</taxon>
        <taxon>Hedyotis-Oldenlandia complex</taxon>
        <taxon>Oldenlandia</taxon>
    </lineage>
</organism>
<dbReference type="PANTHER" id="PTHR34451">
    <property type="entry name" value="PHD FINGER FAMILY PROTEIN"/>
    <property type="match status" value="1"/>
</dbReference>
<evidence type="ECO:0000313" key="3">
    <source>
        <dbReference type="Proteomes" id="UP001161247"/>
    </source>
</evidence>